<dbReference type="AlphaFoldDB" id="A0A1D6FZT8"/>
<dbReference type="InParanoid" id="A0A1D6FZT8"/>
<gene>
    <name evidence="1" type="ORF">ZEAMMB73_Zm00001d011402</name>
</gene>
<protein>
    <submittedName>
        <fullName evidence="1">Uncharacterized protein</fullName>
    </submittedName>
</protein>
<organism evidence="1">
    <name type="scientific">Zea mays</name>
    <name type="common">Maize</name>
    <dbReference type="NCBI Taxonomy" id="4577"/>
    <lineage>
        <taxon>Eukaryota</taxon>
        <taxon>Viridiplantae</taxon>
        <taxon>Streptophyta</taxon>
        <taxon>Embryophyta</taxon>
        <taxon>Tracheophyta</taxon>
        <taxon>Spermatophyta</taxon>
        <taxon>Magnoliopsida</taxon>
        <taxon>Liliopsida</taxon>
        <taxon>Poales</taxon>
        <taxon>Poaceae</taxon>
        <taxon>PACMAD clade</taxon>
        <taxon>Panicoideae</taxon>
        <taxon>Andropogonodae</taxon>
        <taxon>Andropogoneae</taxon>
        <taxon>Tripsacinae</taxon>
        <taxon>Zea</taxon>
    </lineage>
</organism>
<dbReference type="SMR" id="A0A1D6FZT8"/>
<accession>A0A1D6FZT8</accession>
<proteinExistence type="predicted"/>
<dbReference type="EMBL" id="CM000784">
    <property type="protein sequence ID" value="AQK96784.1"/>
    <property type="molecule type" value="Genomic_DNA"/>
</dbReference>
<dbReference type="OrthoDB" id="3222at2759"/>
<name>A0A1D6FZT8_MAIZE</name>
<sequence length="81" mass="8665">MAGDSPLLVDAPGTSPFPLGANFVGTFILIFFATAAQIVNQKYGGAISPSALMLGTLARTTMCKTVKLKDKNDEMPRSFRR</sequence>
<reference evidence="1" key="1">
    <citation type="submission" date="2015-12" db="EMBL/GenBank/DDBJ databases">
        <title>Update maize B73 reference genome by single molecule sequencing technologies.</title>
        <authorList>
            <consortium name="Maize Genome Sequencing Project"/>
            <person name="Ware D."/>
        </authorList>
    </citation>
    <scope>NUCLEOTIDE SEQUENCE</scope>
    <source>
        <tissue evidence="1">Seedling</tissue>
    </source>
</reference>
<evidence type="ECO:0000313" key="1">
    <source>
        <dbReference type="EMBL" id="AQK96784.1"/>
    </source>
</evidence>